<dbReference type="Gene3D" id="3.40.190.10">
    <property type="entry name" value="Periplasmic binding protein-like II"/>
    <property type="match status" value="1"/>
</dbReference>
<sequence length="428" mass="48514">MVIAVTVSVEHKGHSLKTMVCRHLSRGDFAIFGVSNASSMATIQSYTNTFKVPFVTFSMAQNTSSNTSFQIYMRPIYVNALVAVISHYGWDKVYYIYDSDEGLIRLQQLFQAVNMHEKFLSIDAKRITTGVNCYDMIKELYKQSEKEMRRFVLDVHVDKAEQIILRVMRDTDINNSKFHFLLGDLSMLEMNLTNFRIGGMNITGFSMVNPNRESAQILMDKWEKLDPQQWPGAGTKSMSYEAALAVDAVQVFTRAFTSILDSDKTFLHEALTSGGNKVIKCTDESEVEFEGVTGTVAFDSTGHRRDFALDLYNVAMNRGTAKVGLWRQKTGELKVEKPRLFMNHAEAASVNKTQRVTTILSRPYVMYKSMANSDGRPPIAKENLEGFCIDLANEVSRKLHFDYHIQFVNDGNYGRELDNGTWNGMVES</sequence>
<comment type="caution">
    <text evidence="12">The sequence shown here is derived from an EMBL/GenBank/DDBJ whole genome shotgun (WGS) entry which is preliminary data.</text>
</comment>
<dbReference type="Pfam" id="PF10613">
    <property type="entry name" value="Lig_chan-Glu_bd"/>
    <property type="match status" value="1"/>
</dbReference>
<dbReference type="Proteomes" id="UP000245119">
    <property type="component" value="Linkage Group LG3"/>
</dbReference>
<dbReference type="Gene3D" id="3.40.50.2300">
    <property type="match status" value="2"/>
</dbReference>
<keyword evidence="6" id="KW-0472">Membrane</keyword>
<keyword evidence="8" id="KW-0325">Glycoprotein</keyword>
<evidence type="ECO:0000256" key="6">
    <source>
        <dbReference type="ARBA" id="ARBA00023136"/>
    </source>
</evidence>
<evidence type="ECO:0000256" key="10">
    <source>
        <dbReference type="ARBA" id="ARBA00023303"/>
    </source>
</evidence>
<dbReference type="PANTHER" id="PTHR18966">
    <property type="entry name" value="IONOTROPIC GLUTAMATE RECEPTOR"/>
    <property type="match status" value="1"/>
</dbReference>
<dbReference type="EMBL" id="PZQS01000003">
    <property type="protein sequence ID" value="PVD34154.1"/>
    <property type="molecule type" value="Genomic_DNA"/>
</dbReference>
<protein>
    <recommendedName>
        <fullName evidence="11">Ionotropic glutamate receptor L-glutamate and glycine-binding domain-containing protein</fullName>
    </recommendedName>
</protein>
<keyword evidence="7" id="KW-0675">Receptor</keyword>
<dbReference type="InterPro" id="IPR019594">
    <property type="entry name" value="Glu/Gly-bd"/>
</dbReference>
<dbReference type="Pfam" id="PF01094">
    <property type="entry name" value="ANF_receptor"/>
    <property type="match status" value="1"/>
</dbReference>
<dbReference type="CDD" id="cd06380">
    <property type="entry name" value="PBP1_iGluR_AMPA"/>
    <property type="match status" value="1"/>
</dbReference>
<organism evidence="12 13">
    <name type="scientific">Pomacea canaliculata</name>
    <name type="common">Golden apple snail</name>
    <dbReference type="NCBI Taxonomy" id="400727"/>
    <lineage>
        <taxon>Eukaryota</taxon>
        <taxon>Metazoa</taxon>
        <taxon>Spiralia</taxon>
        <taxon>Lophotrochozoa</taxon>
        <taxon>Mollusca</taxon>
        <taxon>Gastropoda</taxon>
        <taxon>Caenogastropoda</taxon>
        <taxon>Architaenioglossa</taxon>
        <taxon>Ampullarioidea</taxon>
        <taxon>Ampullariidae</taxon>
        <taxon>Pomacea</taxon>
    </lineage>
</organism>
<dbReference type="GO" id="GO:0015276">
    <property type="term" value="F:ligand-gated monoatomic ion channel activity"/>
    <property type="evidence" value="ECO:0007669"/>
    <property type="project" value="InterPro"/>
</dbReference>
<evidence type="ECO:0000256" key="1">
    <source>
        <dbReference type="ARBA" id="ARBA00004141"/>
    </source>
</evidence>
<gene>
    <name evidence="12" type="ORF">C0Q70_05417</name>
</gene>
<evidence type="ECO:0000256" key="9">
    <source>
        <dbReference type="ARBA" id="ARBA00023286"/>
    </source>
</evidence>
<evidence type="ECO:0000313" key="12">
    <source>
        <dbReference type="EMBL" id="PVD34154.1"/>
    </source>
</evidence>
<evidence type="ECO:0000259" key="11">
    <source>
        <dbReference type="SMART" id="SM00918"/>
    </source>
</evidence>
<dbReference type="GO" id="GO:0016020">
    <property type="term" value="C:membrane"/>
    <property type="evidence" value="ECO:0007669"/>
    <property type="project" value="UniProtKB-SubCell"/>
</dbReference>
<evidence type="ECO:0000313" key="13">
    <source>
        <dbReference type="Proteomes" id="UP000245119"/>
    </source>
</evidence>
<proteinExistence type="predicted"/>
<keyword evidence="3" id="KW-0812">Transmembrane</keyword>
<accession>A0A2T7PL77</accession>
<evidence type="ECO:0000256" key="8">
    <source>
        <dbReference type="ARBA" id="ARBA00023180"/>
    </source>
</evidence>
<keyword evidence="2" id="KW-0813">Transport</keyword>
<evidence type="ECO:0000256" key="5">
    <source>
        <dbReference type="ARBA" id="ARBA00023065"/>
    </source>
</evidence>
<keyword evidence="9" id="KW-1071">Ligand-gated ion channel</keyword>
<feature type="domain" description="Ionotropic glutamate receptor L-glutamate and glycine-binding" evidence="11">
    <location>
        <begin position="363"/>
        <end position="427"/>
    </location>
</feature>
<keyword evidence="4" id="KW-1133">Transmembrane helix</keyword>
<dbReference type="InterPro" id="IPR001828">
    <property type="entry name" value="ANF_lig-bd_rcpt"/>
</dbReference>
<evidence type="ECO:0000256" key="3">
    <source>
        <dbReference type="ARBA" id="ARBA00022692"/>
    </source>
</evidence>
<reference evidence="12 13" key="1">
    <citation type="submission" date="2018-04" db="EMBL/GenBank/DDBJ databases">
        <title>The genome of golden apple snail Pomacea canaliculata provides insight into stress tolerance and invasive adaptation.</title>
        <authorList>
            <person name="Liu C."/>
            <person name="Liu B."/>
            <person name="Ren Y."/>
            <person name="Zhang Y."/>
            <person name="Wang H."/>
            <person name="Li S."/>
            <person name="Jiang F."/>
            <person name="Yin L."/>
            <person name="Zhang G."/>
            <person name="Qian W."/>
            <person name="Fan W."/>
        </authorList>
    </citation>
    <scope>NUCLEOTIDE SEQUENCE [LARGE SCALE GENOMIC DNA]</scope>
    <source>
        <strain evidence="12">SZHN2017</strain>
        <tissue evidence="12">Muscle</tissue>
    </source>
</reference>
<dbReference type="SUPFAM" id="SSF53822">
    <property type="entry name" value="Periplasmic binding protein-like I"/>
    <property type="match status" value="1"/>
</dbReference>
<dbReference type="OrthoDB" id="5984008at2759"/>
<keyword evidence="10" id="KW-0407">Ion channel</keyword>
<dbReference type="InterPro" id="IPR015683">
    <property type="entry name" value="Ionotropic_Glu_rcpt"/>
</dbReference>
<dbReference type="SUPFAM" id="SSF53850">
    <property type="entry name" value="Periplasmic binding protein-like II"/>
    <property type="match status" value="1"/>
</dbReference>
<evidence type="ECO:0000256" key="2">
    <source>
        <dbReference type="ARBA" id="ARBA00022448"/>
    </source>
</evidence>
<dbReference type="STRING" id="400727.A0A2T7PL77"/>
<dbReference type="SMART" id="SM00918">
    <property type="entry name" value="Lig_chan-Glu_bd"/>
    <property type="match status" value="1"/>
</dbReference>
<keyword evidence="13" id="KW-1185">Reference proteome</keyword>
<evidence type="ECO:0000256" key="4">
    <source>
        <dbReference type="ARBA" id="ARBA00022989"/>
    </source>
</evidence>
<dbReference type="AlphaFoldDB" id="A0A2T7PL77"/>
<dbReference type="InterPro" id="IPR028082">
    <property type="entry name" value="Peripla_BP_I"/>
</dbReference>
<evidence type="ECO:0000256" key="7">
    <source>
        <dbReference type="ARBA" id="ARBA00023170"/>
    </source>
</evidence>
<name>A0A2T7PL77_POMCA</name>
<keyword evidence="5" id="KW-0406">Ion transport</keyword>
<comment type="subcellular location">
    <subcellularLocation>
        <location evidence="1">Membrane</location>
        <topology evidence="1">Multi-pass membrane protein</topology>
    </subcellularLocation>
</comment>
<dbReference type="FunFam" id="3.40.190.10:FF:000210">
    <property type="entry name" value="Glutamate receptor ionotropic, kainate 1"/>
    <property type="match status" value="1"/>
</dbReference>